<feature type="binding site" evidence="15">
    <location>
        <position position="671"/>
    </location>
    <ligand>
        <name>ATP</name>
        <dbReference type="ChEBI" id="CHEBI:30616"/>
    </ligand>
</feature>
<gene>
    <name evidence="19" type="ORF">R1sor_015878</name>
</gene>
<dbReference type="PROSITE" id="PS00107">
    <property type="entry name" value="PROTEIN_KINASE_ATP"/>
    <property type="match status" value="1"/>
</dbReference>
<dbReference type="AlphaFoldDB" id="A0ABD3HJK7"/>
<comment type="subcellular location">
    <subcellularLocation>
        <location evidence="1">Membrane</location>
        <topology evidence="1">Single-pass membrane protein</topology>
    </subcellularLocation>
</comment>
<organism evidence="19 20">
    <name type="scientific">Riccia sorocarpa</name>
    <dbReference type="NCBI Taxonomy" id="122646"/>
    <lineage>
        <taxon>Eukaryota</taxon>
        <taxon>Viridiplantae</taxon>
        <taxon>Streptophyta</taxon>
        <taxon>Embryophyta</taxon>
        <taxon>Marchantiophyta</taxon>
        <taxon>Marchantiopsida</taxon>
        <taxon>Marchantiidae</taxon>
        <taxon>Marchantiales</taxon>
        <taxon>Ricciaceae</taxon>
        <taxon>Riccia</taxon>
    </lineage>
</organism>
<proteinExistence type="inferred from homology"/>
<dbReference type="Gene3D" id="3.80.10.10">
    <property type="entry name" value="Ribonuclease Inhibitor"/>
    <property type="match status" value="2"/>
</dbReference>
<dbReference type="GO" id="GO:0016020">
    <property type="term" value="C:membrane"/>
    <property type="evidence" value="ECO:0007669"/>
    <property type="project" value="UniProtKB-SubCell"/>
</dbReference>
<keyword evidence="14" id="KW-0325">Glycoprotein</keyword>
<evidence type="ECO:0000256" key="15">
    <source>
        <dbReference type="PROSITE-ProRule" id="PRU10141"/>
    </source>
</evidence>
<keyword evidence="8" id="KW-0677">Repeat</keyword>
<evidence type="ECO:0000256" key="14">
    <source>
        <dbReference type="ARBA" id="ARBA00023180"/>
    </source>
</evidence>
<keyword evidence="3" id="KW-0723">Serine/threonine-protein kinase</keyword>
<dbReference type="InterPro" id="IPR032675">
    <property type="entry name" value="LRR_dom_sf"/>
</dbReference>
<comment type="caution">
    <text evidence="19">The sequence shown here is derived from an EMBL/GenBank/DDBJ whole genome shotgun (WGS) entry which is preliminary data.</text>
</comment>
<dbReference type="SMART" id="SM00220">
    <property type="entry name" value="S_TKc"/>
    <property type="match status" value="1"/>
</dbReference>
<evidence type="ECO:0000256" key="12">
    <source>
        <dbReference type="ARBA" id="ARBA00022989"/>
    </source>
</evidence>
<evidence type="ECO:0000256" key="16">
    <source>
        <dbReference type="SAM" id="MobiDB-lite"/>
    </source>
</evidence>
<dbReference type="Pfam" id="PF23598">
    <property type="entry name" value="LRR_14"/>
    <property type="match status" value="1"/>
</dbReference>
<keyword evidence="9 15" id="KW-0547">Nucleotide-binding</keyword>
<keyword evidence="7" id="KW-0732">Signal</keyword>
<evidence type="ECO:0000256" key="11">
    <source>
        <dbReference type="ARBA" id="ARBA00022840"/>
    </source>
</evidence>
<evidence type="ECO:0000256" key="13">
    <source>
        <dbReference type="ARBA" id="ARBA00023136"/>
    </source>
</evidence>
<keyword evidence="20" id="KW-1185">Reference proteome</keyword>
<feature type="transmembrane region" description="Helical" evidence="17">
    <location>
        <begin position="578"/>
        <end position="602"/>
    </location>
</feature>
<dbReference type="PANTHER" id="PTHR45974">
    <property type="entry name" value="RECEPTOR-LIKE PROTEIN 55"/>
    <property type="match status" value="1"/>
</dbReference>
<feature type="region of interest" description="Disordered" evidence="16">
    <location>
        <begin position="922"/>
        <end position="956"/>
    </location>
</feature>
<dbReference type="InterPro" id="IPR017441">
    <property type="entry name" value="Protein_kinase_ATP_BS"/>
</dbReference>
<evidence type="ECO:0000256" key="5">
    <source>
        <dbReference type="ARBA" id="ARBA00022679"/>
    </source>
</evidence>
<keyword evidence="11 15" id="KW-0067">ATP-binding</keyword>
<keyword evidence="10" id="KW-0418">Kinase</keyword>
<dbReference type="GO" id="GO:0005524">
    <property type="term" value="F:ATP binding"/>
    <property type="evidence" value="ECO:0007669"/>
    <property type="project" value="UniProtKB-UniRule"/>
</dbReference>
<evidence type="ECO:0000313" key="20">
    <source>
        <dbReference type="Proteomes" id="UP001633002"/>
    </source>
</evidence>
<dbReference type="SUPFAM" id="SSF52058">
    <property type="entry name" value="L domain-like"/>
    <property type="match status" value="1"/>
</dbReference>
<evidence type="ECO:0000256" key="4">
    <source>
        <dbReference type="ARBA" id="ARBA00022614"/>
    </source>
</evidence>
<dbReference type="FunFam" id="3.80.10.10:FF:000383">
    <property type="entry name" value="Leucine-rich repeat receptor protein kinase EMS1"/>
    <property type="match status" value="1"/>
</dbReference>
<keyword evidence="12 17" id="KW-1133">Transmembrane helix</keyword>
<keyword evidence="4" id="KW-0433">Leucine-rich repeat</keyword>
<evidence type="ECO:0000256" key="1">
    <source>
        <dbReference type="ARBA" id="ARBA00004167"/>
    </source>
</evidence>
<evidence type="ECO:0000256" key="6">
    <source>
        <dbReference type="ARBA" id="ARBA00022692"/>
    </source>
</evidence>
<evidence type="ECO:0000256" key="8">
    <source>
        <dbReference type="ARBA" id="ARBA00022737"/>
    </source>
</evidence>
<comment type="similarity">
    <text evidence="2">Belongs to the protein kinase superfamily. Ser/Thr protein kinase family.</text>
</comment>
<dbReference type="GO" id="GO:0004674">
    <property type="term" value="F:protein serine/threonine kinase activity"/>
    <property type="evidence" value="ECO:0007669"/>
    <property type="project" value="UniProtKB-KW"/>
</dbReference>
<keyword evidence="13 17" id="KW-0472">Membrane</keyword>
<dbReference type="InterPro" id="IPR000719">
    <property type="entry name" value="Prot_kinase_dom"/>
</dbReference>
<dbReference type="PROSITE" id="PS00108">
    <property type="entry name" value="PROTEIN_KINASE_ST"/>
    <property type="match status" value="1"/>
</dbReference>
<dbReference type="InterPro" id="IPR008271">
    <property type="entry name" value="Ser/Thr_kinase_AS"/>
</dbReference>
<dbReference type="InterPro" id="IPR013210">
    <property type="entry name" value="LRR_N_plant-typ"/>
</dbReference>
<protein>
    <recommendedName>
        <fullName evidence="18">Protein kinase domain-containing protein</fullName>
    </recommendedName>
</protein>
<dbReference type="Proteomes" id="UP001633002">
    <property type="component" value="Unassembled WGS sequence"/>
</dbReference>
<evidence type="ECO:0000256" key="7">
    <source>
        <dbReference type="ARBA" id="ARBA00022729"/>
    </source>
</evidence>
<keyword evidence="6 17" id="KW-0812">Transmembrane</keyword>
<feature type="compositionally biased region" description="Low complexity" evidence="16">
    <location>
        <begin position="926"/>
        <end position="950"/>
    </location>
</feature>
<dbReference type="InterPro" id="IPR011009">
    <property type="entry name" value="Kinase-like_dom_sf"/>
</dbReference>
<evidence type="ECO:0000256" key="10">
    <source>
        <dbReference type="ARBA" id="ARBA00022777"/>
    </source>
</evidence>
<feature type="domain" description="Protein kinase" evidence="18">
    <location>
        <begin position="643"/>
        <end position="919"/>
    </location>
</feature>
<dbReference type="Pfam" id="PF00069">
    <property type="entry name" value="Pkinase"/>
    <property type="match status" value="1"/>
</dbReference>
<dbReference type="InterPro" id="IPR055414">
    <property type="entry name" value="LRR_R13L4/SHOC2-like"/>
</dbReference>
<dbReference type="EMBL" id="JBJQOH010000004">
    <property type="protein sequence ID" value="KAL3689569.1"/>
    <property type="molecule type" value="Genomic_DNA"/>
</dbReference>
<dbReference type="PANTHER" id="PTHR45974:SF134">
    <property type="entry name" value="OS01G0960400 PROTEIN"/>
    <property type="match status" value="1"/>
</dbReference>
<dbReference type="InterPro" id="IPR001611">
    <property type="entry name" value="Leu-rich_rpt"/>
</dbReference>
<keyword evidence="5" id="KW-0808">Transferase</keyword>
<evidence type="ECO:0000256" key="3">
    <source>
        <dbReference type="ARBA" id="ARBA00022527"/>
    </source>
</evidence>
<name>A0ABD3HJK7_9MARC</name>
<dbReference type="Gene3D" id="1.10.510.10">
    <property type="entry name" value="Transferase(Phosphotransferase) domain 1"/>
    <property type="match status" value="1"/>
</dbReference>
<evidence type="ECO:0000256" key="9">
    <source>
        <dbReference type="ARBA" id="ARBA00022741"/>
    </source>
</evidence>
<evidence type="ECO:0000256" key="17">
    <source>
        <dbReference type="SAM" id="Phobius"/>
    </source>
</evidence>
<sequence length="968" mass="105443">MKINGKLCAVVGIRRSSSLIFLVAVFWVCGSIRFSHGQGIPQTDPAEIDALVAFRSTLTNSRQQLPSWYKNSDPCVSQWEGVACLQSDYPSDLNNSPYSHITELRLLRKNLTGTLASELGNLKALKFLDVMWNQIGGSIPDSFGNLTNLYLLLLNGNQLTGSLPDSLGYLTNLNRVQIDENQISGPIPTSFQNLTSVQHLHMNNNSLSGSIPPELGKLPNMVHLLLDNNNLSGSLPPELASAPNLLILQFDNNHFDDGSTLPREYFQIPTLLKLSLRNCNIVGDIPVSDMNTSQQLGVLDLGLNRLNGSIPLLPPALTAIDLSNNKFVGGVPDQLGSLQNLSYVLMSNNNFSGAIPSSFGTAPIYNDSNGGRIIWDFQNNSITSIPTSDSLLRLPNTQTHFHFAGNPVCSGMNLAVWCLPTNGVSLLDTTSVNSSSNEGTTCADNCKTPAMLVPNAVMHGCSCAVPIIVWYRLKSPGFNVFDLYEREFLGYISSGLGLSTNQVDIFDYAYDPGPRIQMHLHLFPATGYTFNESEIQRISNLFGKWLINDSPVFGPYELLRLTVLDPSSGGSKGLSGGAIAGIVLGIVFAAGAIALIGILFLVKRKKSRRPQMLPLDRGFLSKVKQTGLQEWKWEDMEEFTENFSDKNIIGVGGFGKVYLGLLPDGTKVAIKRAEVGSTMQFQTEIELLSRVHHRNLVALMGFCHDEESGDEFLVYEFMENGNVEDHLPPNTESPLNFPTRLRIALGAARGIKYLHTEANPPVYHRDIKASNILLDKKFQAKVSDFGVGKNAPEPDEEGGVGGGVETLVKGTPGYLDPEYCLTHTLTDKSDVYSFGVFLMVLLTGKPAISQGKNIVRAVKMAGEADLLWSLVDTYIANHCPAEIAESWARLALRCTAADPMDRPSMTEVVSELEMMHKAAGIGRAETASNPTTPTTATFTSSSSKTTTSEGSTRDYVTLPNSNVFDTNC</sequence>
<accession>A0ABD3HJK7</accession>
<dbReference type="Pfam" id="PF08263">
    <property type="entry name" value="LRRNT_2"/>
    <property type="match status" value="1"/>
</dbReference>
<dbReference type="CDD" id="cd14066">
    <property type="entry name" value="STKc_IRAK"/>
    <property type="match status" value="1"/>
</dbReference>
<dbReference type="Pfam" id="PF00560">
    <property type="entry name" value="LRR_1"/>
    <property type="match status" value="2"/>
</dbReference>
<evidence type="ECO:0000259" key="18">
    <source>
        <dbReference type="PROSITE" id="PS50011"/>
    </source>
</evidence>
<reference evidence="19 20" key="1">
    <citation type="submission" date="2024-09" db="EMBL/GenBank/DDBJ databases">
        <title>Chromosome-scale assembly of Riccia sorocarpa.</title>
        <authorList>
            <person name="Paukszto L."/>
        </authorList>
    </citation>
    <scope>NUCLEOTIDE SEQUENCE [LARGE SCALE GENOMIC DNA]</scope>
    <source>
        <strain evidence="19">LP-2024</strain>
        <tissue evidence="19">Aerial parts of the thallus</tissue>
    </source>
</reference>
<dbReference type="SUPFAM" id="SSF56112">
    <property type="entry name" value="Protein kinase-like (PK-like)"/>
    <property type="match status" value="1"/>
</dbReference>
<evidence type="ECO:0000256" key="2">
    <source>
        <dbReference type="ARBA" id="ARBA00008684"/>
    </source>
</evidence>
<evidence type="ECO:0000313" key="19">
    <source>
        <dbReference type="EMBL" id="KAL3689569.1"/>
    </source>
</evidence>
<dbReference type="PROSITE" id="PS50011">
    <property type="entry name" value="PROTEIN_KINASE_DOM"/>
    <property type="match status" value="1"/>
</dbReference>
<dbReference type="FunFam" id="3.80.10.10:FF:000129">
    <property type="entry name" value="Leucine-rich repeat receptor-like kinase"/>
    <property type="match status" value="1"/>
</dbReference>
<dbReference type="FunFam" id="3.30.200.20:FF:000039">
    <property type="entry name" value="receptor-like protein kinase FERONIA"/>
    <property type="match status" value="1"/>
</dbReference>
<dbReference type="Gene3D" id="3.30.200.20">
    <property type="entry name" value="Phosphorylase Kinase, domain 1"/>
    <property type="match status" value="1"/>
</dbReference>